<protein>
    <recommendedName>
        <fullName evidence="3">DUF4283 domain-containing protein</fullName>
    </recommendedName>
</protein>
<name>A0AAU9N417_9ASTR</name>
<evidence type="ECO:0000313" key="2">
    <source>
        <dbReference type="Proteomes" id="UP001157418"/>
    </source>
</evidence>
<dbReference type="EMBL" id="CAKMRJ010003334">
    <property type="protein sequence ID" value="CAH1433325.1"/>
    <property type="molecule type" value="Genomic_DNA"/>
</dbReference>
<proteinExistence type="predicted"/>
<evidence type="ECO:0000313" key="1">
    <source>
        <dbReference type="EMBL" id="CAH1433325.1"/>
    </source>
</evidence>
<gene>
    <name evidence="1" type="ORF">LVIROSA_LOCUS19920</name>
</gene>
<reference evidence="1 2" key="1">
    <citation type="submission" date="2022-01" db="EMBL/GenBank/DDBJ databases">
        <authorList>
            <person name="Xiong W."/>
            <person name="Schranz E."/>
        </authorList>
    </citation>
    <scope>NUCLEOTIDE SEQUENCE [LARGE SCALE GENOMIC DNA]</scope>
</reference>
<dbReference type="PANTHER" id="PTHR34427">
    <property type="entry name" value="DUF4283 DOMAIN PROTEIN"/>
    <property type="match status" value="1"/>
</dbReference>
<keyword evidence="2" id="KW-1185">Reference proteome</keyword>
<dbReference type="PANTHER" id="PTHR34427:SF5">
    <property type="entry name" value="DUF4283 DOMAIN-CONTAINING PROTEIN"/>
    <property type="match status" value="1"/>
</dbReference>
<evidence type="ECO:0008006" key="3">
    <source>
        <dbReference type="Google" id="ProtNLM"/>
    </source>
</evidence>
<sequence length="183" mass="21161">MTIGNTGEQPRTWGNRDSKTFAQALAGNREWVPLFKKPPVVLNTRTYMSDWIKKKVLAGEAHSFDHIGMMHVTNIVNEETKYLGGLHVAIELNRSVSAMEFLEGNTRWKDWFKWLIRAEQQELQYESTAWLKILGVPLTLWDEDNFSNIARRYGRIISPFDNISNRRDYSTGKVGVITSVRRS</sequence>
<comment type="caution">
    <text evidence="1">The sequence shown here is derived from an EMBL/GenBank/DDBJ whole genome shotgun (WGS) entry which is preliminary data.</text>
</comment>
<dbReference type="AlphaFoldDB" id="A0AAU9N417"/>
<organism evidence="1 2">
    <name type="scientific">Lactuca virosa</name>
    <dbReference type="NCBI Taxonomy" id="75947"/>
    <lineage>
        <taxon>Eukaryota</taxon>
        <taxon>Viridiplantae</taxon>
        <taxon>Streptophyta</taxon>
        <taxon>Embryophyta</taxon>
        <taxon>Tracheophyta</taxon>
        <taxon>Spermatophyta</taxon>
        <taxon>Magnoliopsida</taxon>
        <taxon>eudicotyledons</taxon>
        <taxon>Gunneridae</taxon>
        <taxon>Pentapetalae</taxon>
        <taxon>asterids</taxon>
        <taxon>campanulids</taxon>
        <taxon>Asterales</taxon>
        <taxon>Asteraceae</taxon>
        <taxon>Cichorioideae</taxon>
        <taxon>Cichorieae</taxon>
        <taxon>Lactucinae</taxon>
        <taxon>Lactuca</taxon>
    </lineage>
</organism>
<dbReference type="Proteomes" id="UP001157418">
    <property type="component" value="Unassembled WGS sequence"/>
</dbReference>
<accession>A0AAU9N417</accession>